<dbReference type="Proteomes" id="UP001139012">
    <property type="component" value="Unassembled WGS sequence"/>
</dbReference>
<name>A0ABS9M1S2_9BRAD</name>
<evidence type="ECO:0000313" key="2">
    <source>
        <dbReference type="Proteomes" id="UP001139012"/>
    </source>
</evidence>
<accession>A0ABS9M1S2</accession>
<organism evidence="1 2">
    <name type="scientific">Bradyrhizobium zhengyangense</name>
    <dbReference type="NCBI Taxonomy" id="2911009"/>
    <lineage>
        <taxon>Bacteria</taxon>
        <taxon>Pseudomonadati</taxon>
        <taxon>Pseudomonadota</taxon>
        <taxon>Alphaproteobacteria</taxon>
        <taxon>Hyphomicrobiales</taxon>
        <taxon>Nitrobacteraceae</taxon>
        <taxon>Bradyrhizobium</taxon>
    </lineage>
</organism>
<dbReference type="Pfam" id="PF04393">
    <property type="entry name" value="DUF535"/>
    <property type="match status" value="1"/>
</dbReference>
<dbReference type="RefSeq" id="WP_237874228.1">
    <property type="nucleotide sequence ID" value="NZ_JAKLUA010000038.1"/>
</dbReference>
<protein>
    <submittedName>
        <fullName evidence="1">VirK/YbjX family protein</fullName>
    </submittedName>
</protein>
<dbReference type="EMBL" id="JAKLUA010000038">
    <property type="protein sequence ID" value="MCG2673203.1"/>
    <property type="molecule type" value="Genomic_DNA"/>
</dbReference>
<evidence type="ECO:0000313" key="1">
    <source>
        <dbReference type="EMBL" id="MCG2673203.1"/>
    </source>
</evidence>
<proteinExistence type="predicted"/>
<comment type="caution">
    <text evidence="1">The sequence shown here is derived from an EMBL/GenBank/DDBJ whole genome shotgun (WGS) entry which is preliminary data.</text>
</comment>
<sequence length="300" mass="34897">MTSSVYSGRNFDIVRRLMLTSQVYLHREALAELFGGQSNPSLVRLFKERPETIGVLIWPYQCASWNASTRLARLKSHCDCVERLGSPFNLGPHERVVLADLSFIRAGLRVVIDQPAWFMREGNLVVNLFIDRVRMYSLAFSLHQDEEGIAATIGSIQGRDLDHAAEDYRSLTKQANGMRPRDLLFELFCMVCSYLAIARVYAVTNEDRHHAHPYFRSRIEKVTADYNLIWEERGGVRKDNSFYALEVGERRRNLEQVPQKKRAMYRKRYEMLNLIRELICKRLDELKVAPVFAPYDQFDL</sequence>
<keyword evidence="2" id="KW-1185">Reference proteome</keyword>
<gene>
    <name evidence="1" type="ORF">L6637_40640</name>
</gene>
<dbReference type="PANTHER" id="PTHR38785:SF1">
    <property type="entry name" value="HOMOLOG OF VIRK"/>
    <property type="match status" value="1"/>
</dbReference>
<dbReference type="InterPro" id="IPR007488">
    <property type="entry name" value="DUF535"/>
</dbReference>
<dbReference type="PANTHER" id="PTHR38785">
    <property type="entry name" value="HOMOLOG OF VIRK"/>
    <property type="match status" value="1"/>
</dbReference>
<reference evidence="1" key="1">
    <citation type="submission" date="2022-01" db="EMBL/GenBank/DDBJ databases">
        <title>Genome sequnece data of strain Bradyrhizobium sp. nov.</title>
        <authorList>
            <person name="Zhang J."/>
        </authorList>
    </citation>
    <scope>NUCLEOTIDE SEQUENCE</scope>
    <source>
        <strain evidence="1">WYCCWR 12774</strain>
    </source>
</reference>